<dbReference type="GO" id="GO:0004497">
    <property type="term" value="F:monooxygenase activity"/>
    <property type="evidence" value="ECO:0007669"/>
    <property type="project" value="UniProtKB-KW"/>
</dbReference>
<evidence type="ECO:0000256" key="10">
    <source>
        <dbReference type="RuleBase" id="RU000461"/>
    </source>
</evidence>
<name>A0A0C9SRE7_PLICR</name>
<evidence type="ECO:0000256" key="9">
    <source>
        <dbReference type="PIRSR" id="PIRSR602401-1"/>
    </source>
</evidence>
<dbReference type="GO" id="GO:0016705">
    <property type="term" value="F:oxidoreductase activity, acting on paired donors, with incorporation or reduction of molecular oxygen"/>
    <property type="evidence" value="ECO:0007669"/>
    <property type="project" value="InterPro"/>
</dbReference>
<dbReference type="PRINTS" id="PR00385">
    <property type="entry name" value="P450"/>
</dbReference>
<dbReference type="PROSITE" id="PS00086">
    <property type="entry name" value="CYTOCHROME_P450"/>
    <property type="match status" value="1"/>
</dbReference>
<dbReference type="OrthoDB" id="2789670at2759"/>
<sequence length="483" mass="54189">MLDFNLLAAIAVVSLIVYLYVRQQRQLPYSMLPMPPGPKPLPVIGNILQMPTRHESQVYEQWGREYDSGIIHVDLAGTSTIIINSAAIVNELFERRSSIYSSRPRLVMVDELMGLGDFLSLIPYGEKWRAMRRLAHNELHPNAALQFRPLQVEAAHDLLQRLVVDPDSFSERIQFMAAKVIMDITYGIKTAPEGDPHIRTANLVVDAIVEASSPGAFWVEFFPLLKYVPEWIPGAGFKKKAREWHILADDMFDTPFNLAKQRFVNGVSTPSFVTKCLEALQGGDESERDYREHLIKVTSGTMFSGESTLAFLRAFILAMVLNPDVQAKAQEELDTVVGHGSLPDFGHQDSLPYVRAVIKELYRWRPLLPQGIVRMVTVEDTYDGYRIPAKSLVIPNIWAMLHDETVYPNPSVFQPERFLDAAGQIDPTVEDPQAVFGFGRRICPGRYLADATIWFTVASILATFDIGNAVNADGSSLQPWAST</sequence>
<dbReference type="InterPro" id="IPR001128">
    <property type="entry name" value="Cyt_P450"/>
</dbReference>
<evidence type="ECO:0000256" key="7">
    <source>
        <dbReference type="ARBA" id="ARBA00023004"/>
    </source>
</evidence>
<dbReference type="PANTHER" id="PTHR46300:SF7">
    <property type="entry name" value="P450, PUTATIVE (EUROFUNG)-RELATED"/>
    <property type="match status" value="1"/>
</dbReference>
<dbReference type="SUPFAM" id="SSF48264">
    <property type="entry name" value="Cytochrome P450"/>
    <property type="match status" value="1"/>
</dbReference>
<evidence type="ECO:0000256" key="5">
    <source>
        <dbReference type="ARBA" id="ARBA00022723"/>
    </source>
</evidence>
<evidence type="ECO:0000256" key="6">
    <source>
        <dbReference type="ARBA" id="ARBA00023002"/>
    </source>
</evidence>
<proteinExistence type="inferred from homology"/>
<dbReference type="InterPro" id="IPR017972">
    <property type="entry name" value="Cyt_P450_CS"/>
</dbReference>
<dbReference type="Gene3D" id="1.10.630.10">
    <property type="entry name" value="Cytochrome P450"/>
    <property type="match status" value="1"/>
</dbReference>
<gene>
    <name evidence="12" type="ORF">PLICRDRAFT_117651</name>
</gene>
<evidence type="ECO:0000313" key="13">
    <source>
        <dbReference type="Proteomes" id="UP000053263"/>
    </source>
</evidence>
<evidence type="ECO:0000256" key="3">
    <source>
        <dbReference type="ARBA" id="ARBA00010617"/>
    </source>
</evidence>
<dbReference type="Pfam" id="PF00067">
    <property type="entry name" value="p450"/>
    <property type="match status" value="1"/>
</dbReference>
<accession>A0A0C9SRE7</accession>
<evidence type="ECO:0000256" key="11">
    <source>
        <dbReference type="SAM" id="Phobius"/>
    </source>
</evidence>
<dbReference type="EMBL" id="KN832570">
    <property type="protein sequence ID" value="KII84597.1"/>
    <property type="molecule type" value="Genomic_DNA"/>
</dbReference>
<keyword evidence="13" id="KW-1185">Reference proteome</keyword>
<dbReference type="Proteomes" id="UP000053263">
    <property type="component" value="Unassembled WGS sequence"/>
</dbReference>
<protein>
    <recommendedName>
        <fullName evidence="14">Cytochrome P450</fullName>
    </recommendedName>
</protein>
<evidence type="ECO:0008006" key="14">
    <source>
        <dbReference type="Google" id="ProtNLM"/>
    </source>
</evidence>
<dbReference type="GO" id="GO:0005506">
    <property type="term" value="F:iron ion binding"/>
    <property type="evidence" value="ECO:0007669"/>
    <property type="project" value="InterPro"/>
</dbReference>
<reference evidence="12 13" key="1">
    <citation type="submission" date="2014-06" db="EMBL/GenBank/DDBJ databases">
        <title>Evolutionary Origins and Diversification of the Mycorrhizal Mutualists.</title>
        <authorList>
            <consortium name="DOE Joint Genome Institute"/>
            <consortium name="Mycorrhizal Genomics Consortium"/>
            <person name="Kohler A."/>
            <person name="Kuo A."/>
            <person name="Nagy L.G."/>
            <person name="Floudas D."/>
            <person name="Copeland A."/>
            <person name="Barry K.W."/>
            <person name="Cichocki N."/>
            <person name="Veneault-Fourrey C."/>
            <person name="LaButti K."/>
            <person name="Lindquist E.A."/>
            <person name="Lipzen A."/>
            <person name="Lundell T."/>
            <person name="Morin E."/>
            <person name="Murat C."/>
            <person name="Riley R."/>
            <person name="Ohm R."/>
            <person name="Sun H."/>
            <person name="Tunlid A."/>
            <person name="Henrissat B."/>
            <person name="Grigoriev I.V."/>
            <person name="Hibbett D.S."/>
            <person name="Martin F."/>
        </authorList>
    </citation>
    <scope>NUCLEOTIDE SEQUENCE [LARGE SCALE GENOMIC DNA]</scope>
    <source>
        <strain evidence="12 13">FD-325 SS-3</strain>
    </source>
</reference>
<keyword evidence="11" id="KW-1133">Transmembrane helix</keyword>
<dbReference type="PANTHER" id="PTHR46300">
    <property type="entry name" value="P450, PUTATIVE (EUROFUNG)-RELATED-RELATED"/>
    <property type="match status" value="1"/>
</dbReference>
<keyword evidence="4 9" id="KW-0349">Heme</keyword>
<comment type="pathway">
    <text evidence="2">Secondary metabolite biosynthesis.</text>
</comment>
<dbReference type="InterPro" id="IPR050364">
    <property type="entry name" value="Cytochrome_P450_fung"/>
</dbReference>
<dbReference type="HOGENOM" id="CLU_001570_2_3_1"/>
<evidence type="ECO:0000256" key="4">
    <source>
        <dbReference type="ARBA" id="ARBA00022617"/>
    </source>
</evidence>
<feature type="transmembrane region" description="Helical" evidence="11">
    <location>
        <begin position="6"/>
        <end position="21"/>
    </location>
</feature>
<organism evidence="12 13">
    <name type="scientific">Plicaturopsis crispa FD-325 SS-3</name>
    <dbReference type="NCBI Taxonomy" id="944288"/>
    <lineage>
        <taxon>Eukaryota</taxon>
        <taxon>Fungi</taxon>
        <taxon>Dikarya</taxon>
        <taxon>Basidiomycota</taxon>
        <taxon>Agaricomycotina</taxon>
        <taxon>Agaricomycetes</taxon>
        <taxon>Agaricomycetidae</taxon>
        <taxon>Amylocorticiales</taxon>
        <taxon>Amylocorticiaceae</taxon>
        <taxon>Plicatura</taxon>
        <taxon>Plicaturopsis crispa</taxon>
    </lineage>
</organism>
<keyword evidence="7 9" id="KW-0408">Iron</keyword>
<keyword evidence="6 10" id="KW-0560">Oxidoreductase</keyword>
<keyword evidence="11" id="KW-0472">Membrane</keyword>
<dbReference type="PRINTS" id="PR00463">
    <property type="entry name" value="EP450I"/>
</dbReference>
<evidence type="ECO:0000313" key="12">
    <source>
        <dbReference type="EMBL" id="KII84597.1"/>
    </source>
</evidence>
<dbReference type="InterPro" id="IPR002401">
    <property type="entry name" value="Cyt_P450_E_grp-I"/>
</dbReference>
<comment type="cofactor">
    <cofactor evidence="1 9">
        <name>heme</name>
        <dbReference type="ChEBI" id="CHEBI:30413"/>
    </cofactor>
</comment>
<evidence type="ECO:0000256" key="2">
    <source>
        <dbReference type="ARBA" id="ARBA00005179"/>
    </source>
</evidence>
<evidence type="ECO:0000256" key="1">
    <source>
        <dbReference type="ARBA" id="ARBA00001971"/>
    </source>
</evidence>
<dbReference type="AlphaFoldDB" id="A0A0C9SRE7"/>
<dbReference type="GO" id="GO:0020037">
    <property type="term" value="F:heme binding"/>
    <property type="evidence" value="ECO:0007669"/>
    <property type="project" value="InterPro"/>
</dbReference>
<comment type="similarity">
    <text evidence="3 10">Belongs to the cytochrome P450 family.</text>
</comment>
<keyword evidence="11" id="KW-0812">Transmembrane</keyword>
<dbReference type="CDD" id="cd11065">
    <property type="entry name" value="CYP64-like"/>
    <property type="match status" value="1"/>
</dbReference>
<keyword evidence="5 9" id="KW-0479">Metal-binding</keyword>
<feature type="binding site" description="axial binding residue" evidence="9">
    <location>
        <position position="443"/>
    </location>
    <ligand>
        <name>heme</name>
        <dbReference type="ChEBI" id="CHEBI:30413"/>
    </ligand>
    <ligandPart>
        <name>Fe</name>
        <dbReference type="ChEBI" id="CHEBI:18248"/>
    </ligandPart>
</feature>
<keyword evidence="8 10" id="KW-0503">Monooxygenase</keyword>
<evidence type="ECO:0000256" key="8">
    <source>
        <dbReference type="ARBA" id="ARBA00023033"/>
    </source>
</evidence>
<dbReference type="InterPro" id="IPR036396">
    <property type="entry name" value="Cyt_P450_sf"/>
</dbReference>